<evidence type="ECO:0000256" key="3">
    <source>
        <dbReference type="ARBA" id="ARBA00012619"/>
    </source>
</evidence>
<dbReference type="Gene3D" id="3.20.20.80">
    <property type="entry name" value="Glycosidases"/>
    <property type="match status" value="1"/>
</dbReference>
<dbReference type="InterPro" id="IPR012810">
    <property type="entry name" value="TreS/a-amylase_N"/>
</dbReference>
<dbReference type="AlphaFoldDB" id="A0A017HHL3"/>
<feature type="domain" description="Glycosyl hydrolase family 13 catalytic" evidence="8">
    <location>
        <begin position="25"/>
        <end position="420"/>
    </location>
</feature>
<proteinExistence type="inferred from homology"/>
<dbReference type="FunFam" id="3.20.20.80:FF:000055">
    <property type="entry name" value="Trehalose synthase"/>
    <property type="match status" value="1"/>
</dbReference>
<organism evidence="9 10">
    <name type="scientific">Limimaricola hongkongensis DSM 17492</name>
    <dbReference type="NCBI Taxonomy" id="1122180"/>
    <lineage>
        <taxon>Bacteria</taxon>
        <taxon>Pseudomonadati</taxon>
        <taxon>Pseudomonadota</taxon>
        <taxon>Alphaproteobacteria</taxon>
        <taxon>Rhodobacterales</taxon>
        <taxon>Paracoccaceae</taxon>
        <taxon>Limimaricola</taxon>
    </lineage>
</organism>
<evidence type="ECO:0000313" key="10">
    <source>
        <dbReference type="Proteomes" id="UP000025047"/>
    </source>
</evidence>
<dbReference type="CDD" id="cd11334">
    <property type="entry name" value="AmyAc_TreS"/>
    <property type="match status" value="1"/>
</dbReference>
<comment type="caution">
    <text evidence="9">The sequence shown here is derived from an EMBL/GenBank/DDBJ whole genome shotgun (WGS) entry which is preliminary data.</text>
</comment>
<comment type="similarity">
    <text evidence="2">Belongs to the glycosyl hydrolase 13 family. TreS subfamily.</text>
</comment>
<dbReference type="InterPro" id="IPR006047">
    <property type="entry name" value="GH13_cat_dom"/>
</dbReference>
<dbReference type="Proteomes" id="UP000025047">
    <property type="component" value="Unassembled WGS sequence"/>
</dbReference>
<dbReference type="NCBIfam" id="TIGR02457">
    <property type="entry name" value="TreS_Cterm"/>
    <property type="match status" value="1"/>
</dbReference>
<dbReference type="SUPFAM" id="SSF51011">
    <property type="entry name" value="Glycosyl hydrolase domain"/>
    <property type="match status" value="1"/>
</dbReference>
<dbReference type="GO" id="GO:0047471">
    <property type="term" value="F:maltose alpha-D-glucosyltransferase activity"/>
    <property type="evidence" value="ECO:0007669"/>
    <property type="project" value="UniProtKB-EC"/>
</dbReference>
<keyword evidence="10" id="KW-1185">Reference proteome</keyword>
<dbReference type="GO" id="GO:0005975">
    <property type="term" value="P:carbohydrate metabolic process"/>
    <property type="evidence" value="ECO:0007669"/>
    <property type="project" value="InterPro"/>
</dbReference>
<keyword evidence="6 9" id="KW-0413">Isomerase</keyword>
<protein>
    <recommendedName>
        <fullName evidence="3">maltose alpha-D-glucosyltransferase</fullName>
        <ecNumber evidence="3">5.4.99.16</ecNumber>
    </recommendedName>
    <alternativeName>
        <fullName evidence="7">Maltose alpha-D-glucosyltransferase</fullName>
    </alternativeName>
</protein>
<sequence>MPTDAQDAPIDNNQRDWYKDAVIYQLHVKAYQDSNGDGIGDFAGLMSRLDHVQELGATAVWLLPFYPSPLRDDGYDIQEYTEINPQYGNMDEFRGFVEEAHRRGLRVITELVINHTSDQHEWFQRARHAPKGSPERDFYVWSDDPAKWMDKTRVIFNDTHDSNWTWDPVAEQFYWHRFFDHQPDLNFDNPEVLKEVLRVMHFWLDMGVDGLRLDAIPYLVERDGTNNENLPETHDVLKAIRADLDAHYPDKMLLAEANQWPEDTRPYFGDGDECHMGFHFPLMPRMYMAVAQEDRHPITDIIRQTPDIPEDCQWAIFLRNHDELTLEMVTDKERDYLWDTYASDKRARINMGIRRRLAPLMQNDRRKIELLNSLLMSMPGTPILYYGDEIGMGDNIYLGDRDGVRTPMQWSPDRNAGFSRADPQQLYLPTIQDSIYGFQALNVESQSKDPSSQLNWMRRMVQVRSNHSVFGRGEMKLLYPSNRRVLAYIREHEGEAVLCVANLGRAAQAVEIDLSGYQGRVPIELTGHSAFPPVGALPYLITLPSYGFYWFLLADEDQAPSWHQPPQQILPEFVTLTTRDGRVSSAISGRDGRLLGTDVLPKFLPLQRWFAAKDARISRVGIAPLAEIGGNGALGLIDVEVGGETQHYLLPLAAVWGEDSVSFGSSTLGYTMAKLRKGPRVGGLIDGTVDETLMGELFAALRDGHETDTPRGRLVFAPSAAMAEIEAPGEPRLLNVEQSNATVAFGDKAVLKIYRRLREGLQPDIEVARFLTDVAGFDGTPAYLGEIALRPEEGETTSLGAAFAYVANQGDAWGAVTNALDRYLQDKATGNEDQSPPYLPVLGIAGTLGRRTAQMHRALAHPTDDPAFAAEPLDGPHLAALCDEVRAETVAMLDRLKGLADLPERAAQHAEQILARRDRLIARIDAVSRMTPSGQLTRLHGDYHLGQVLMAQNDVMIIDFEGEPRRTLAERRAKGHALRDVAGMLRSLDYAAYSALRWAENSGTDGAEAETLIREWRKEAMRDFMTEYHAVIADSPAHPDDESFAAALLDLFVIQKAVYEVGYELASRPAWVDIPLSGLLDLIDEEDTQ</sequence>
<evidence type="ECO:0000256" key="5">
    <source>
        <dbReference type="ARBA" id="ARBA00022837"/>
    </source>
</evidence>
<name>A0A017HHL3_9RHOB</name>
<evidence type="ECO:0000256" key="1">
    <source>
        <dbReference type="ARBA" id="ARBA00001595"/>
    </source>
</evidence>
<dbReference type="PANTHER" id="PTHR10357">
    <property type="entry name" value="ALPHA-AMYLASE FAMILY MEMBER"/>
    <property type="match status" value="1"/>
</dbReference>
<gene>
    <name evidence="9" type="ORF">Lokhon_00176</name>
</gene>
<dbReference type="eggNOG" id="COG3281">
    <property type="taxonomic scope" value="Bacteria"/>
</dbReference>
<dbReference type="Gene3D" id="2.60.40.1180">
    <property type="entry name" value="Golgi alpha-mannosidase II"/>
    <property type="match status" value="1"/>
</dbReference>
<dbReference type="NCBIfam" id="TIGR02456">
    <property type="entry name" value="treS_nterm"/>
    <property type="match status" value="1"/>
</dbReference>
<dbReference type="STRING" id="1122180.Lokhon_00176"/>
<dbReference type="EMBL" id="APGJ01000001">
    <property type="protein sequence ID" value="EYD73623.1"/>
    <property type="molecule type" value="Genomic_DNA"/>
</dbReference>
<dbReference type="InterPro" id="IPR012811">
    <property type="entry name" value="TreS_maltokin_C_dom"/>
</dbReference>
<dbReference type="OrthoDB" id="9805159at2"/>
<evidence type="ECO:0000256" key="7">
    <source>
        <dbReference type="ARBA" id="ARBA00031378"/>
    </source>
</evidence>
<evidence type="ECO:0000256" key="4">
    <source>
        <dbReference type="ARBA" id="ARBA00022723"/>
    </source>
</evidence>
<dbReference type="Pfam" id="PF16657">
    <property type="entry name" value="Malt_amylase_C"/>
    <property type="match status" value="1"/>
</dbReference>
<dbReference type="InterPro" id="IPR013780">
    <property type="entry name" value="Glyco_hydro_b"/>
</dbReference>
<accession>A0A017HHL3</accession>
<dbReference type="SMART" id="SM00642">
    <property type="entry name" value="Aamy"/>
    <property type="match status" value="1"/>
</dbReference>
<dbReference type="PANTHER" id="PTHR10357:SF219">
    <property type="entry name" value="MALTOSE ALPHA-D-GLUCOSYLTRANSFERASE"/>
    <property type="match status" value="1"/>
</dbReference>
<keyword evidence="4" id="KW-0479">Metal-binding</keyword>
<evidence type="ECO:0000259" key="8">
    <source>
        <dbReference type="SMART" id="SM00642"/>
    </source>
</evidence>
<evidence type="ECO:0000256" key="2">
    <source>
        <dbReference type="ARBA" id="ARBA00005496"/>
    </source>
</evidence>
<dbReference type="Gene3D" id="3.90.400.10">
    <property type="entry name" value="Oligo-1,6-glucosidase, Domain 2"/>
    <property type="match status" value="1"/>
</dbReference>
<evidence type="ECO:0000256" key="6">
    <source>
        <dbReference type="ARBA" id="ARBA00023235"/>
    </source>
</evidence>
<dbReference type="InterPro" id="IPR045857">
    <property type="entry name" value="O16G_dom_2"/>
</dbReference>
<dbReference type="InterPro" id="IPR032091">
    <property type="entry name" value="Malt_amylase-like_C"/>
</dbReference>
<dbReference type="Pfam" id="PF00128">
    <property type="entry name" value="Alpha-amylase"/>
    <property type="match status" value="2"/>
</dbReference>
<evidence type="ECO:0000313" key="9">
    <source>
        <dbReference type="EMBL" id="EYD73623.1"/>
    </source>
</evidence>
<dbReference type="EC" id="5.4.99.16" evidence="3"/>
<dbReference type="InterPro" id="IPR011009">
    <property type="entry name" value="Kinase-like_dom_sf"/>
</dbReference>
<dbReference type="SUPFAM" id="SSF56112">
    <property type="entry name" value="Protein kinase-like (PK-like)"/>
    <property type="match status" value="1"/>
</dbReference>
<dbReference type="PATRIC" id="fig|1122180.6.peg.181"/>
<reference evidence="9 10" key="1">
    <citation type="submission" date="2013-03" db="EMBL/GenBank/DDBJ databases">
        <authorList>
            <person name="Fiebig A."/>
            <person name="Goeker M."/>
            <person name="Klenk H.-P.P."/>
        </authorList>
    </citation>
    <scope>NUCLEOTIDE SEQUENCE [LARGE SCALE GENOMIC DNA]</scope>
    <source>
        <strain evidence="9 10">DSM 17492</strain>
    </source>
</reference>
<dbReference type="HOGENOM" id="CLU_007635_1_1_5"/>
<dbReference type="eggNOG" id="COG0366">
    <property type="taxonomic scope" value="Bacteria"/>
</dbReference>
<dbReference type="Gene3D" id="3.90.1200.10">
    <property type="match status" value="1"/>
</dbReference>
<dbReference type="SUPFAM" id="SSF51445">
    <property type="entry name" value="(Trans)glycosidases"/>
    <property type="match status" value="1"/>
</dbReference>
<keyword evidence="5" id="KW-0106">Calcium</keyword>
<dbReference type="GO" id="GO:0046872">
    <property type="term" value="F:metal ion binding"/>
    <property type="evidence" value="ECO:0007669"/>
    <property type="project" value="UniProtKB-KW"/>
</dbReference>
<dbReference type="InterPro" id="IPR017853">
    <property type="entry name" value="GH"/>
</dbReference>
<comment type="catalytic activity">
    <reaction evidence="1">
        <text>D-maltose = alpha,alpha-trehalose</text>
        <dbReference type="Rhea" id="RHEA:15145"/>
        <dbReference type="ChEBI" id="CHEBI:16551"/>
        <dbReference type="ChEBI" id="CHEBI:17306"/>
        <dbReference type="EC" id="5.4.99.16"/>
    </reaction>
</comment>